<keyword evidence="6" id="KW-0813">Transport</keyword>
<evidence type="ECO:0000256" key="1">
    <source>
        <dbReference type="ARBA" id="ARBA00004141"/>
    </source>
</evidence>
<dbReference type="SUPFAM" id="SSF81345">
    <property type="entry name" value="ABC transporter involved in vitamin B12 uptake, BtuC"/>
    <property type="match status" value="1"/>
</dbReference>
<dbReference type="InterPro" id="IPR001626">
    <property type="entry name" value="ABC_TroCD"/>
</dbReference>
<feature type="transmembrane region" description="Helical" evidence="7">
    <location>
        <begin position="260"/>
        <end position="279"/>
    </location>
</feature>
<organism evidence="8 9">
    <name type="scientific">Bosea vaviloviae</name>
    <dbReference type="NCBI Taxonomy" id="1526658"/>
    <lineage>
        <taxon>Bacteria</taxon>
        <taxon>Pseudomonadati</taxon>
        <taxon>Pseudomonadota</taxon>
        <taxon>Alphaproteobacteria</taxon>
        <taxon>Hyphomicrobiales</taxon>
        <taxon>Boseaceae</taxon>
        <taxon>Bosea</taxon>
    </lineage>
</organism>
<dbReference type="OrthoDB" id="9804300at2"/>
<dbReference type="Gene3D" id="1.10.3470.10">
    <property type="entry name" value="ABC transporter involved in vitamin B12 uptake, BtuC"/>
    <property type="match status" value="1"/>
</dbReference>
<dbReference type="GO" id="GO:0055085">
    <property type="term" value="P:transmembrane transport"/>
    <property type="evidence" value="ECO:0007669"/>
    <property type="project" value="InterPro"/>
</dbReference>
<dbReference type="AlphaFoldDB" id="A0A0N1N3S1"/>
<feature type="transmembrane region" description="Helical" evidence="7">
    <location>
        <begin position="185"/>
        <end position="203"/>
    </location>
</feature>
<comment type="subcellular location">
    <subcellularLocation>
        <location evidence="6">Cell membrane</location>
        <topology evidence="6">Multi-pass membrane protein</topology>
    </subcellularLocation>
    <subcellularLocation>
        <location evidence="1">Membrane</location>
        <topology evidence="1">Multi-pass membrane protein</topology>
    </subcellularLocation>
</comment>
<keyword evidence="9" id="KW-1185">Reference proteome</keyword>
<comment type="similarity">
    <text evidence="2 6">Belongs to the ABC-3 integral membrane protein family.</text>
</comment>
<dbReference type="PATRIC" id="fig|1526658.3.peg.731"/>
<evidence type="ECO:0000256" key="4">
    <source>
        <dbReference type="ARBA" id="ARBA00022989"/>
    </source>
</evidence>
<keyword evidence="3 6" id="KW-0812">Transmembrane</keyword>
<dbReference type="RefSeq" id="WP_054208969.1">
    <property type="nucleotide sequence ID" value="NZ_LGSZ01000032.1"/>
</dbReference>
<reference evidence="8 9" key="1">
    <citation type="submission" date="2015-07" db="EMBL/GenBank/DDBJ databases">
        <title>Whole genome sequencing of Bosea vaviloviae isolated from cave pool.</title>
        <authorList>
            <person name="Tan N.E.H."/>
            <person name="Lee Y.P."/>
            <person name="Gan H.M."/>
            <person name="Barton H."/>
            <person name="Savka M.A."/>
        </authorList>
    </citation>
    <scope>NUCLEOTIDE SEQUENCE [LARGE SCALE GENOMIC DNA]</scope>
    <source>
        <strain evidence="8 9">SD260</strain>
    </source>
</reference>
<accession>A0A0N1N3S1</accession>
<evidence type="ECO:0000256" key="2">
    <source>
        <dbReference type="ARBA" id="ARBA00008034"/>
    </source>
</evidence>
<evidence type="ECO:0000256" key="6">
    <source>
        <dbReference type="RuleBase" id="RU003943"/>
    </source>
</evidence>
<keyword evidence="5 7" id="KW-0472">Membrane</keyword>
<evidence type="ECO:0000256" key="7">
    <source>
        <dbReference type="SAM" id="Phobius"/>
    </source>
</evidence>
<evidence type="ECO:0000256" key="5">
    <source>
        <dbReference type="ARBA" id="ARBA00023136"/>
    </source>
</evidence>
<dbReference type="PANTHER" id="PTHR30477">
    <property type="entry name" value="ABC-TRANSPORTER METAL-BINDING PROTEIN"/>
    <property type="match status" value="1"/>
</dbReference>
<sequence length="296" mass="30424">MTGLPMLYDLFIGPFAEFDFMRRALVGIVALSVSGAPIGVFLMLRRMSLTGDAMAHAILPGAAIGYLVAGFSLPAMTLGGLAAGFAVALAAGAVARITVIKEDASLAAFYLISLALGVTIVSLRGSAVDLFHVLFGNVLALDDDVLVLLSGVATLSLLTLAALYRPLVMECVDPGFLRSVSRSGGVVHLTFLALVVLNLVAGFHALGTLLAVGLMMLPAAAARFWTADITRLILLASGLGMVAGYAGLVVSYSAGSNLPAGPAIILAAGALYLGSLLIGSQGGLLRRLLPRPHLQR</sequence>
<keyword evidence="4 7" id="KW-1133">Transmembrane helix</keyword>
<feature type="transmembrane region" description="Helical" evidence="7">
    <location>
        <begin position="145"/>
        <end position="164"/>
    </location>
</feature>
<dbReference type="Pfam" id="PF00950">
    <property type="entry name" value="ABC-3"/>
    <property type="match status" value="1"/>
</dbReference>
<dbReference type="PANTHER" id="PTHR30477:SF13">
    <property type="entry name" value="IRON TRANSPORT SYSTEM MEMBRANE PROTEIN HI_0360-RELATED"/>
    <property type="match status" value="1"/>
</dbReference>
<evidence type="ECO:0000256" key="3">
    <source>
        <dbReference type="ARBA" id="ARBA00022692"/>
    </source>
</evidence>
<protein>
    <submittedName>
        <fullName evidence="8">Zinc ABC transporter permease</fullName>
    </submittedName>
</protein>
<feature type="transmembrane region" description="Helical" evidence="7">
    <location>
        <begin position="81"/>
        <end position="99"/>
    </location>
</feature>
<comment type="caution">
    <text evidence="8">The sequence shown here is derived from an EMBL/GenBank/DDBJ whole genome shotgun (WGS) entry which is preliminary data.</text>
</comment>
<evidence type="ECO:0000313" key="8">
    <source>
        <dbReference type="EMBL" id="KPH81032.1"/>
    </source>
</evidence>
<dbReference type="Proteomes" id="UP000037822">
    <property type="component" value="Unassembled WGS sequence"/>
</dbReference>
<feature type="transmembrane region" description="Helical" evidence="7">
    <location>
        <begin position="56"/>
        <end position="75"/>
    </location>
</feature>
<feature type="transmembrane region" description="Helical" evidence="7">
    <location>
        <begin position="106"/>
        <end position="125"/>
    </location>
</feature>
<name>A0A0N1N3S1_9HYPH</name>
<evidence type="ECO:0000313" key="9">
    <source>
        <dbReference type="Proteomes" id="UP000037822"/>
    </source>
</evidence>
<feature type="transmembrane region" description="Helical" evidence="7">
    <location>
        <begin position="209"/>
        <end position="225"/>
    </location>
</feature>
<dbReference type="InterPro" id="IPR037294">
    <property type="entry name" value="ABC_BtuC-like"/>
</dbReference>
<gene>
    <name evidence="8" type="ORF">AE618_10320</name>
</gene>
<feature type="transmembrane region" description="Helical" evidence="7">
    <location>
        <begin position="20"/>
        <end position="44"/>
    </location>
</feature>
<dbReference type="GO" id="GO:0043190">
    <property type="term" value="C:ATP-binding cassette (ABC) transporter complex"/>
    <property type="evidence" value="ECO:0007669"/>
    <property type="project" value="InterPro"/>
</dbReference>
<dbReference type="EMBL" id="LGSZ01000032">
    <property type="protein sequence ID" value="KPH81032.1"/>
    <property type="molecule type" value="Genomic_DNA"/>
</dbReference>
<feature type="transmembrane region" description="Helical" evidence="7">
    <location>
        <begin position="232"/>
        <end position="254"/>
    </location>
</feature>
<proteinExistence type="inferred from homology"/>
<dbReference type="GO" id="GO:0010043">
    <property type="term" value="P:response to zinc ion"/>
    <property type="evidence" value="ECO:0007669"/>
    <property type="project" value="TreeGrafter"/>
</dbReference>